<organism evidence="7 8">
    <name type="scientific">Vitrella brassicaformis (strain CCMP3155)</name>
    <dbReference type="NCBI Taxonomy" id="1169540"/>
    <lineage>
        <taxon>Eukaryota</taxon>
        <taxon>Sar</taxon>
        <taxon>Alveolata</taxon>
        <taxon>Colpodellida</taxon>
        <taxon>Vitrellaceae</taxon>
        <taxon>Vitrella</taxon>
    </lineage>
</organism>
<feature type="transmembrane region" description="Helical" evidence="5">
    <location>
        <begin position="45"/>
        <end position="64"/>
    </location>
</feature>
<feature type="transmembrane region" description="Helical" evidence="5">
    <location>
        <begin position="163"/>
        <end position="180"/>
    </location>
</feature>
<reference evidence="7 8" key="1">
    <citation type="submission" date="2014-11" db="EMBL/GenBank/DDBJ databases">
        <authorList>
            <person name="Zhu J."/>
            <person name="Qi W."/>
            <person name="Song R."/>
        </authorList>
    </citation>
    <scope>NUCLEOTIDE SEQUENCE [LARGE SCALE GENOMIC DNA]</scope>
</reference>
<evidence type="ECO:0000256" key="5">
    <source>
        <dbReference type="SAM" id="Phobius"/>
    </source>
</evidence>
<dbReference type="EMBL" id="CDMY01000389">
    <property type="protein sequence ID" value="CEM08915.1"/>
    <property type="molecule type" value="Genomic_DNA"/>
</dbReference>
<dbReference type="GO" id="GO:0016020">
    <property type="term" value="C:membrane"/>
    <property type="evidence" value="ECO:0007669"/>
    <property type="project" value="UniProtKB-SubCell"/>
</dbReference>
<keyword evidence="8" id="KW-1185">Reference proteome</keyword>
<dbReference type="Pfam" id="PF03798">
    <property type="entry name" value="TRAM_LAG1_CLN8"/>
    <property type="match status" value="1"/>
</dbReference>
<comment type="subcellular location">
    <subcellularLocation>
        <location evidence="1">Membrane</location>
        <topology evidence="1">Multi-pass membrane protein</topology>
    </subcellularLocation>
</comment>
<dbReference type="AlphaFoldDB" id="A0A0G4F874"/>
<dbReference type="OMA" id="VIDTAWI"/>
<dbReference type="Proteomes" id="UP000041254">
    <property type="component" value="Unassembled WGS sequence"/>
</dbReference>
<keyword evidence="3 5" id="KW-1133">Transmembrane helix</keyword>
<evidence type="ECO:0000256" key="2">
    <source>
        <dbReference type="ARBA" id="ARBA00022692"/>
    </source>
</evidence>
<evidence type="ECO:0000313" key="7">
    <source>
        <dbReference type="EMBL" id="CEM08915.1"/>
    </source>
</evidence>
<dbReference type="VEuPathDB" id="CryptoDB:Vbra_583"/>
<accession>A0A0G4F874</accession>
<keyword evidence="2 5" id="KW-0812">Transmembrane</keyword>
<feature type="transmembrane region" description="Helical" evidence="5">
    <location>
        <begin position="128"/>
        <end position="151"/>
    </location>
</feature>
<evidence type="ECO:0000259" key="6">
    <source>
        <dbReference type="Pfam" id="PF03798"/>
    </source>
</evidence>
<proteinExistence type="predicted"/>
<dbReference type="InParanoid" id="A0A0G4F874"/>
<name>A0A0G4F874_VITBC</name>
<dbReference type="InterPro" id="IPR006634">
    <property type="entry name" value="TLC-dom"/>
</dbReference>
<feature type="domain" description="TLC" evidence="6">
    <location>
        <begin position="45"/>
        <end position="189"/>
    </location>
</feature>
<protein>
    <recommendedName>
        <fullName evidence="6">TLC domain-containing protein</fullName>
    </recommendedName>
</protein>
<evidence type="ECO:0000256" key="1">
    <source>
        <dbReference type="ARBA" id="ARBA00004141"/>
    </source>
</evidence>
<gene>
    <name evidence="7" type="ORF">Vbra_583</name>
</gene>
<evidence type="ECO:0000313" key="8">
    <source>
        <dbReference type="Proteomes" id="UP000041254"/>
    </source>
</evidence>
<feature type="transmembrane region" description="Helical" evidence="5">
    <location>
        <begin position="21"/>
        <end position="39"/>
    </location>
</feature>
<evidence type="ECO:0000256" key="4">
    <source>
        <dbReference type="ARBA" id="ARBA00023136"/>
    </source>
</evidence>
<sequence length="201" mass="22821">MALGDPSVAIQPTIWRTLHNRFNLVILPTILILAARDLLRWESDYYTQLFVLLYFVIDTAWIGLMGYRVVKDPQSIMVHHLAAIVLVAGSMLKESWRPFWSTGALIEVSTILLLTLRSGRVSNKHLSSMIHMAFLVSWFPLRWGVPLYIMYSCWSSFRAGEEPIFGIAAIFAAACVLLHMQVKWSAKLMTGQIRTMVSHGL</sequence>
<keyword evidence="4 5" id="KW-0472">Membrane</keyword>
<evidence type="ECO:0000256" key="3">
    <source>
        <dbReference type="ARBA" id="ARBA00022989"/>
    </source>
</evidence>